<dbReference type="InterPro" id="IPR051616">
    <property type="entry name" value="Cul2-RING_E3_ligase_SR"/>
</dbReference>
<keyword evidence="2" id="KW-1185">Reference proteome</keyword>
<dbReference type="PANTHER" id="PTHR46224:SF67">
    <property type="entry name" value="HSP70-HSP90 ORGANIZING PROTEIN 3-LIKE"/>
    <property type="match status" value="1"/>
</dbReference>
<dbReference type="PANTHER" id="PTHR46224">
    <property type="entry name" value="ANKYRIN REPEAT FAMILY PROTEIN"/>
    <property type="match status" value="1"/>
</dbReference>
<evidence type="ECO:0000313" key="2">
    <source>
        <dbReference type="Proteomes" id="UP001054252"/>
    </source>
</evidence>
<dbReference type="Proteomes" id="UP001054252">
    <property type="component" value="Unassembled WGS sequence"/>
</dbReference>
<sequence length="68" mass="7751">MLTVKGFLHLAVVGGRKRVCKYLLEVGNVDINMKDWIASETPLHHAISKGHFPTIVFLLQIPFMLHLR</sequence>
<dbReference type="SUPFAM" id="SSF48403">
    <property type="entry name" value="Ankyrin repeat"/>
    <property type="match status" value="1"/>
</dbReference>
<dbReference type="Pfam" id="PF13637">
    <property type="entry name" value="Ank_4"/>
    <property type="match status" value="1"/>
</dbReference>
<dbReference type="InterPro" id="IPR036770">
    <property type="entry name" value="Ankyrin_rpt-contain_sf"/>
</dbReference>
<dbReference type="InterPro" id="IPR002110">
    <property type="entry name" value="Ankyrin_rpt"/>
</dbReference>
<comment type="caution">
    <text evidence="1">The sequence shown here is derived from an EMBL/GenBank/DDBJ whole genome shotgun (WGS) entry which is preliminary data.</text>
</comment>
<organism evidence="1 2">
    <name type="scientific">Rubroshorea leprosula</name>
    <dbReference type="NCBI Taxonomy" id="152421"/>
    <lineage>
        <taxon>Eukaryota</taxon>
        <taxon>Viridiplantae</taxon>
        <taxon>Streptophyta</taxon>
        <taxon>Embryophyta</taxon>
        <taxon>Tracheophyta</taxon>
        <taxon>Spermatophyta</taxon>
        <taxon>Magnoliopsida</taxon>
        <taxon>eudicotyledons</taxon>
        <taxon>Gunneridae</taxon>
        <taxon>Pentapetalae</taxon>
        <taxon>rosids</taxon>
        <taxon>malvids</taxon>
        <taxon>Malvales</taxon>
        <taxon>Dipterocarpaceae</taxon>
        <taxon>Rubroshorea</taxon>
    </lineage>
</organism>
<name>A0AAV5L9F6_9ROSI</name>
<evidence type="ECO:0000313" key="1">
    <source>
        <dbReference type="EMBL" id="GKV33705.1"/>
    </source>
</evidence>
<dbReference type="SMART" id="SM00248">
    <property type="entry name" value="ANK"/>
    <property type="match status" value="2"/>
</dbReference>
<accession>A0AAV5L9F6</accession>
<gene>
    <name evidence="1" type="ORF">SLEP1_g42175</name>
</gene>
<dbReference type="AlphaFoldDB" id="A0AAV5L9F6"/>
<proteinExistence type="predicted"/>
<reference evidence="1 2" key="1">
    <citation type="journal article" date="2021" name="Commun. Biol.">
        <title>The genome of Shorea leprosula (Dipterocarpaceae) highlights the ecological relevance of drought in aseasonal tropical rainforests.</title>
        <authorList>
            <person name="Ng K.K.S."/>
            <person name="Kobayashi M.J."/>
            <person name="Fawcett J.A."/>
            <person name="Hatakeyama M."/>
            <person name="Paape T."/>
            <person name="Ng C.H."/>
            <person name="Ang C.C."/>
            <person name="Tnah L.H."/>
            <person name="Lee C.T."/>
            <person name="Nishiyama T."/>
            <person name="Sese J."/>
            <person name="O'Brien M.J."/>
            <person name="Copetti D."/>
            <person name="Mohd Noor M.I."/>
            <person name="Ong R.C."/>
            <person name="Putra M."/>
            <person name="Sireger I.Z."/>
            <person name="Indrioko S."/>
            <person name="Kosugi Y."/>
            <person name="Izuno A."/>
            <person name="Isagi Y."/>
            <person name="Lee S.L."/>
            <person name="Shimizu K.K."/>
        </authorList>
    </citation>
    <scope>NUCLEOTIDE SEQUENCE [LARGE SCALE GENOMIC DNA]</scope>
    <source>
        <strain evidence="1">214</strain>
    </source>
</reference>
<dbReference type="Gene3D" id="1.25.40.20">
    <property type="entry name" value="Ankyrin repeat-containing domain"/>
    <property type="match status" value="1"/>
</dbReference>
<protein>
    <recommendedName>
        <fullName evidence="3">Ankyrin repeat protein</fullName>
    </recommendedName>
</protein>
<evidence type="ECO:0008006" key="3">
    <source>
        <dbReference type="Google" id="ProtNLM"/>
    </source>
</evidence>
<dbReference type="EMBL" id="BPVZ01000102">
    <property type="protein sequence ID" value="GKV33705.1"/>
    <property type="molecule type" value="Genomic_DNA"/>
</dbReference>